<evidence type="ECO:0000256" key="4">
    <source>
        <dbReference type="ARBA" id="ARBA00047942"/>
    </source>
</evidence>
<proteinExistence type="predicted"/>
<name>A0A6P2CT50_9BACT</name>
<keyword evidence="3" id="KW-0808">Transferase</keyword>
<sequence>MARRVEQLIGKPLSFLEHHIQCGNSLLGTTPALLAKGIPDEAFEPIEGDDKKVCSGLKRQNKDERRGQEGLFDEIEERRQLGDLTAAMAKLEGLPDDTVESIREKERRYADLVRSDDAYRTSGRFLADAWCAAFVWKKVKDDNLLPMTHARFRRIEMNPHDIVPQEFAEVRRLAGQYQFFHWLLAFPAVFRYPAKGEAPDNELTGWCGGFDAVLGNPPWERIKLQEQEWFAAHGRPDIAGARTASIRGKLIRELETKDAALYRAFLDDRRKAEGESHLVRDSSGIDEDSNERRGLFPLCGRGDVNTYSLFAELNRNLLRPTGRVGCIVPSGIATTDTTKLFFEDLVTRQSLVSLFSFFEIRLVFPATDSRDPFCLLTLVGDMRRVAVSEFVFDARSVEELAEPTKRFTLTPNDLILLNPNTRTCPVFRTARDAKLTKAIYQQVPVLLNEGPPEVNPWAIRLRAMFHMANDSGLFRVGADLELDGWQLKGNQYCKDDAKYLPLYEAKMTSIFDHRYGSIVGSEDVAELSGIPAQSTTLEEHQDPHFLVLPRYWVPEDAVKERLERVEWGQGFFIIFREIARATDIRTAMHAVLPKSGVSNKAPLILPFEASPGQQALLLANLNSFVFDYVVRQKLGGASFSFFIMKQLPAFPPSHYQQPCFWDRSKTLGEWIKPRVLEVTYTAHDLKPFAEDCGYPGDPFFWDDARRAVIRAELDAAFFHLYGISEADADYILDTFPIVRQKDEERFGTYRTKEMILRCYQEMQEAVADQTGQTVFASQLDPPPGVPMPKDLFGLPVVPSRRERLIQAFVETRAGWSSEYVVCSPDANARYLRQAETLVPGVTEEIANRELWNARRDGQLAHLPKSKTYTPDSKIRRYEFVVEWAYRHIIDQVREETGQRKATTLERILCIPEWRQRFDDLIGELMKKAEYQFSVLDYRWTAMTLRKRAGEKGQAPPSLFDNPIPATQAEARLPERPGVYLIRSNDDKVFTGWADNLKYQAHYLCETGGGSLVPSVLLAGRSPVKTIFYQEVDVGTPDGVLYDLWRGNRRADRLPLLNLFA</sequence>
<protein>
    <recommendedName>
        <fullName evidence="1">site-specific DNA-methyltransferase (adenine-specific)</fullName>
        <ecNumber evidence="1">2.1.1.72</ecNumber>
    </recommendedName>
</protein>
<dbReference type="GO" id="GO:0009007">
    <property type="term" value="F:site-specific DNA-methyltransferase (adenine-specific) activity"/>
    <property type="evidence" value="ECO:0007669"/>
    <property type="project" value="UniProtKB-EC"/>
</dbReference>
<dbReference type="EMBL" id="LR593886">
    <property type="protein sequence ID" value="VTR91556.1"/>
    <property type="molecule type" value="Genomic_DNA"/>
</dbReference>
<gene>
    <name evidence="5" type="ORF">SOIL9_61580</name>
</gene>
<keyword evidence="2" id="KW-0489">Methyltransferase</keyword>
<dbReference type="Proteomes" id="UP000464178">
    <property type="component" value="Chromosome"/>
</dbReference>
<evidence type="ECO:0000313" key="5">
    <source>
        <dbReference type="EMBL" id="VTR91556.1"/>
    </source>
</evidence>
<comment type="catalytic activity">
    <reaction evidence="4">
        <text>a 2'-deoxyadenosine in DNA + S-adenosyl-L-methionine = an N(6)-methyl-2'-deoxyadenosine in DNA + S-adenosyl-L-homocysteine + H(+)</text>
        <dbReference type="Rhea" id="RHEA:15197"/>
        <dbReference type="Rhea" id="RHEA-COMP:12418"/>
        <dbReference type="Rhea" id="RHEA-COMP:12419"/>
        <dbReference type="ChEBI" id="CHEBI:15378"/>
        <dbReference type="ChEBI" id="CHEBI:57856"/>
        <dbReference type="ChEBI" id="CHEBI:59789"/>
        <dbReference type="ChEBI" id="CHEBI:90615"/>
        <dbReference type="ChEBI" id="CHEBI:90616"/>
        <dbReference type="EC" id="2.1.1.72"/>
    </reaction>
</comment>
<dbReference type="PANTHER" id="PTHR33841:SF1">
    <property type="entry name" value="DNA METHYLTRANSFERASE A"/>
    <property type="match status" value="1"/>
</dbReference>
<evidence type="ECO:0000313" key="6">
    <source>
        <dbReference type="Proteomes" id="UP000464178"/>
    </source>
</evidence>
<evidence type="ECO:0000256" key="1">
    <source>
        <dbReference type="ARBA" id="ARBA00011900"/>
    </source>
</evidence>
<dbReference type="REBASE" id="377819">
    <property type="entry name" value="Gma9ORF61580P"/>
</dbReference>
<dbReference type="PANTHER" id="PTHR33841">
    <property type="entry name" value="DNA METHYLTRANSFERASE YEEA-RELATED"/>
    <property type="match status" value="1"/>
</dbReference>
<dbReference type="InterPro" id="IPR029063">
    <property type="entry name" value="SAM-dependent_MTases_sf"/>
</dbReference>
<dbReference type="EC" id="2.1.1.72" evidence="1"/>
<evidence type="ECO:0000256" key="2">
    <source>
        <dbReference type="ARBA" id="ARBA00022603"/>
    </source>
</evidence>
<accession>A0A6P2CT50</accession>
<dbReference type="KEGG" id="gms:SOIL9_61580"/>
<keyword evidence="6" id="KW-1185">Reference proteome</keyword>
<dbReference type="RefSeq" id="WP_162666534.1">
    <property type="nucleotide sequence ID" value="NZ_LR593886.1"/>
</dbReference>
<reference evidence="5 6" key="1">
    <citation type="submission" date="2019-05" db="EMBL/GenBank/DDBJ databases">
        <authorList>
            <consortium name="Science for Life Laboratories"/>
        </authorList>
    </citation>
    <scope>NUCLEOTIDE SEQUENCE [LARGE SCALE GENOMIC DNA]</scope>
    <source>
        <strain evidence="5">Soil9</strain>
    </source>
</reference>
<dbReference type="Gene3D" id="3.40.50.150">
    <property type="entry name" value="Vaccinia Virus protein VP39"/>
    <property type="match status" value="1"/>
</dbReference>
<organism evidence="5 6">
    <name type="scientific">Gemmata massiliana</name>
    <dbReference type="NCBI Taxonomy" id="1210884"/>
    <lineage>
        <taxon>Bacteria</taxon>
        <taxon>Pseudomonadati</taxon>
        <taxon>Planctomycetota</taxon>
        <taxon>Planctomycetia</taxon>
        <taxon>Gemmatales</taxon>
        <taxon>Gemmataceae</taxon>
        <taxon>Gemmata</taxon>
    </lineage>
</organism>
<evidence type="ECO:0000256" key="3">
    <source>
        <dbReference type="ARBA" id="ARBA00022679"/>
    </source>
</evidence>
<dbReference type="AlphaFoldDB" id="A0A6P2CT50"/>
<dbReference type="GO" id="GO:0032259">
    <property type="term" value="P:methylation"/>
    <property type="evidence" value="ECO:0007669"/>
    <property type="project" value="UniProtKB-KW"/>
</dbReference>
<dbReference type="SUPFAM" id="SSF53335">
    <property type="entry name" value="S-adenosyl-L-methionine-dependent methyltransferases"/>
    <property type="match status" value="1"/>
</dbReference>
<dbReference type="InterPro" id="IPR050953">
    <property type="entry name" value="N4_N6_ade-DNA_methylase"/>
</dbReference>